<dbReference type="PANTHER" id="PTHR22617:SF23">
    <property type="entry name" value="CHEMOTAXIS PROTEIN CHEW"/>
    <property type="match status" value="1"/>
</dbReference>
<protein>
    <submittedName>
        <fullName evidence="3">Chemotaxis protein CheW</fullName>
    </submittedName>
</protein>
<dbReference type="InterPro" id="IPR039315">
    <property type="entry name" value="CheW"/>
</dbReference>
<evidence type="ECO:0000313" key="3">
    <source>
        <dbReference type="EMBL" id="MFC0684608.1"/>
    </source>
</evidence>
<dbReference type="InterPro" id="IPR002545">
    <property type="entry name" value="CheW-lke_dom"/>
</dbReference>
<dbReference type="Proteomes" id="UP001589858">
    <property type="component" value="Unassembled WGS sequence"/>
</dbReference>
<proteinExistence type="predicted"/>
<dbReference type="EMBL" id="JBHLTM010000027">
    <property type="protein sequence ID" value="MFC0684608.1"/>
    <property type="molecule type" value="Genomic_DNA"/>
</dbReference>
<accession>A0ABV6S954</accession>
<organism evidence="3 4">
    <name type="scientific">Novosphingobium clariflavum</name>
    <dbReference type="NCBI Taxonomy" id="2029884"/>
    <lineage>
        <taxon>Bacteria</taxon>
        <taxon>Pseudomonadati</taxon>
        <taxon>Pseudomonadota</taxon>
        <taxon>Alphaproteobacteria</taxon>
        <taxon>Sphingomonadales</taxon>
        <taxon>Sphingomonadaceae</taxon>
        <taxon>Novosphingobium</taxon>
    </lineage>
</organism>
<name>A0ABV6S954_9SPHN</name>
<evidence type="ECO:0000313" key="4">
    <source>
        <dbReference type="Proteomes" id="UP001589858"/>
    </source>
</evidence>
<evidence type="ECO:0000256" key="1">
    <source>
        <dbReference type="SAM" id="MobiDB-lite"/>
    </source>
</evidence>
<keyword evidence="4" id="KW-1185">Reference proteome</keyword>
<evidence type="ECO:0000259" key="2">
    <source>
        <dbReference type="PROSITE" id="PS50851"/>
    </source>
</evidence>
<dbReference type="Gene3D" id="2.40.50.180">
    <property type="entry name" value="CheA-289, Domain 4"/>
    <property type="match status" value="1"/>
</dbReference>
<feature type="domain" description="CheW-like" evidence="2">
    <location>
        <begin position="27"/>
        <end position="171"/>
    </location>
</feature>
<feature type="region of interest" description="Disordered" evidence="1">
    <location>
        <begin position="1"/>
        <end position="23"/>
    </location>
</feature>
<dbReference type="PROSITE" id="PS50851">
    <property type="entry name" value="CHEW"/>
    <property type="match status" value="1"/>
</dbReference>
<gene>
    <name evidence="3" type="ORF">ACFFF8_08365</name>
</gene>
<comment type="caution">
    <text evidence="3">The sequence shown here is derived from an EMBL/GenBank/DDBJ whole genome shotgun (WGS) entry which is preliminary data.</text>
</comment>
<dbReference type="SUPFAM" id="SSF50341">
    <property type="entry name" value="CheW-like"/>
    <property type="match status" value="1"/>
</dbReference>
<sequence length="183" mass="19754">MSGDDLGRPEAETGAATTPGRGTPGAEVQVVEFGLGKEVFAVPVALVREILDYRPPCHVPNGPHHFLGLTDVRGQGVPTVDLRLRLGMAQAEPTLATRILILDVPLEQRLLTLGVVIDRVLDVSSYERVRIEAAPDIGVRWNCDYITGVVRREDGFVVMVDVGRIFTAEDVAVVPPLLRKAAG</sequence>
<dbReference type="Gene3D" id="2.30.30.40">
    <property type="entry name" value="SH3 Domains"/>
    <property type="match status" value="1"/>
</dbReference>
<dbReference type="SMART" id="SM00260">
    <property type="entry name" value="CheW"/>
    <property type="match status" value="1"/>
</dbReference>
<dbReference type="RefSeq" id="WP_323748339.1">
    <property type="nucleotide sequence ID" value="NZ_JAPCWC010000048.1"/>
</dbReference>
<dbReference type="PANTHER" id="PTHR22617">
    <property type="entry name" value="CHEMOTAXIS SENSOR HISTIDINE KINASE-RELATED"/>
    <property type="match status" value="1"/>
</dbReference>
<reference evidence="3 4" key="1">
    <citation type="submission" date="2024-09" db="EMBL/GenBank/DDBJ databases">
        <authorList>
            <person name="Sun Q."/>
            <person name="Mori K."/>
        </authorList>
    </citation>
    <scope>NUCLEOTIDE SEQUENCE [LARGE SCALE GENOMIC DNA]</scope>
    <source>
        <strain evidence="3 4">CICC 11035S</strain>
    </source>
</reference>
<feature type="compositionally biased region" description="Basic and acidic residues" evidence="1">
    <location>
        <begin position="1"/>
        <end position="11"/>
    </location>
</feature>
<feature type="compositionally biased region" description="Low complexity" evidence="1">
    <location>
        <begin position="12"/>
        <end position="23"/>
    </location>
</feature>
<dbReference type="Pfam" id="PF01584">
    <property type="entry name" value="CheW"/>
    <property type="match status" value="1"/>
</dbReference>
<dbReference type="InterPro" id="IPR036061">
    <property type="entry name" value="CheW-like_dom_sf"/>
</dbReference>